<proteinExistence type="predicted"/>
<evidence type="ECO:0000313" key="2">
    <source>
        <dbReference type="EMBL" id="MXR41337.1"/>
    </source>
</evidence>
<keyword evidence="1" id="KW-0472">Membrane</keyword>
<comment type="caution">
    <text evidence="2">The sequence shown here is derived from an EMBL/GenBank/DDBJ whole genome shotgun (WGS) entry which is preliminary data.</text>
</comment>
<evidence type="ECO:0000256" key="1">
    <source>
        <dbReference type="SAM" id="Phobius"/>
    </source>
</evidence>
<dbReference type="Proteomes" id="UP000437065">
    <property type="component" value="Unassembled WGS sequence"/>
</dbReference>
<keyword evidence="1" id="KW-0812">Transmembrane</keyword>
<feature type="transmembrane region" description="Helical" evidence="1">
    <location>
        <begin position="61"/>
        <end position="85"/>
    </location>
</feature>
<dbReference type="OrthoDB" id="381729at2157"/>
<evidence type="ECO:0000313" key="3">
    <source>
        <dbReference type="Proteomes" id="UP000437065"/>
    </source>
</evidence>
<name>A0A6B0SS27_9EURY</name>
<reference evidence="2 3" key="1">
    <citation type="submission" date="2019-12" db="EMBL/GenBank/DDBJ databases">
        <title>Isolation and characterization of three novel carbon monoxide-oxidizing members of Halobacteria from salione crusts and soils.</title>
        <authorList>
            <person name="Myers M.R."/>
            <person name="King G.M."/>
        </authorList>
    </citation>
    <scope>NUCLEOTIDE SEQUENCE [LARGE SCALE GENOMIC DNA]</scope>
    <source>
        <strain evidence="2 3">WSA2</strain>
    </source>
</reference>
<gene>
    <name evidence="2" type="ORF">GRX01_08295</name>
</gene>
<keyword evidence="1" id="KW-1133">Transmembrane helix</keyword>
<keyword evidence="3" id="KW-1185">Reference proteome</keyword>
<feature type="transmembrane region" description="Helical" evidence="1">
    <location>
        <begin position="29"/>
        <end position="49"/>
    </location>
</feature>
<dbReference type="AlphaFoldDB" id="A0A6B0SS27"/>
<dbReference type="EMBL" id="WUUS01000004">
    <property type="protein sequence ID" value="MXR41337.1"/>
    <property type="molecule type" value="Genomic_DNA"/>
</dbReference>
<dbReference type="RefSeq" id="WP_159665475.1">
    <property type="nucleotide sequence ID" value="NZ_WUUS01000004.1"/>
</dbReference>
<organism evidence="2 3">
    <name type="scientific">Halobaculum saliterrae</name>
    <dbReference type="NCBI Taxonomy" id="2073113"/>
    <lineage>
        <taxon>Archaea</taxon>
        <taxon>Methanobacteriati</taxon>
        <taxon>Methanobacteriota</taxon>
        <taxon>Stenosarchaea group</taxon>
        <taxon>Halobacteria</taxon>
        <taxon>Halobacteriales</taxon>
        <taxon>Haloferacaceae</taxon>
        <taxon>Halobaculum</taxon>
    </lineage>
</organism>
<protein>
    <submittedName>
        <fullName evidence="2">Uncharacterized protein</fullName>
    </submittedName>
</protein>
<accession>A0A6B0SS27</accession>
<sequence length="106" mass="10965">MSVLPVDPLQQSVASIPPLFGSLPGGADLAWTLLVRLVPTACVAGLLGWDAGLRSDNPRAWPTAAVLVGVVSTTALVVLAALYLVGGRDHPVPDAHERYGDGGRDE</sequence>